<accession>A0AA88TM01</accession>
<evidence type="ECO:0000313" key="1">
    <source>
        <dbReference type="EMBL" id="KAK2891026.1"/>
    </source>
</evidence>
<comment type="caution">
    <text evidence="1">The sequence shown here is derived from an EMBL/GenBank/DDBJ whole genome shotgun (WGS) entry which is preliminary data.</text>
</comment>
<dbReference type="AlphaFoldDB" id="A0AA88TM01"/>
<name>A0AA88TM01_9TELE</name>
<organism evidence="1 2">
    <name type="scientific">Cirrhinus molitorella</name>
    <name type="common">mud carp</name>
    <dbReference type="NCBI Taxonomy" id="172907"/>
    <lineage>
        <taxon>Eukaryota</taxon>
        <taxon>Metazoa</taxon>
        <taxon>Chordata</taxon>
        <taxon>Craniata</taxon>
        <taxon>Vertebrata</taxon>
        <taxon>Euteleostomi</taxon>
        <taxon>Actinopterygii</taxon>
        <taxon>Neopterygii</taxon>
        <taxon>Teleostei</taxon>
        <taxon>Ostariophysi</taxon>
        <taxon>Cypriniformes</taxon>
        <taxon>Cyprinidae</taxon>
        <taxon>Labeoninae</taxon>
        <taxon>Labeonini</taxon>
        <taxon>Cirrhinus</taxon>
    </lineage>
</organism>
<keyword evidence="2" id="KW-1185">Reference proteome</keyword>
<protein>
    <submittedName>
        <fullName evidence="1">Uncharacterized protein</fullName>
    </submittedName>
</protein>
<sequence length="85" mass="9396">MQFPLTTPVIEQVGRVASCSHCSLSCIIVVTRFGDEPTYGLNSSQTSVLSPHWDGDFYVISTVTNRPRQSCRQTTAECVLSEWGL</sequence>
<reference evidence="1" key="1">
    <citation type="submission" date="2023-08" db="EMBL/GenBank/DDBJ databases">
        <title>Chromosome-level Genome Assembly of mud carp (Cirrhinus molitorella).</title>
        <authorList>
            <person name="Liu H."/>
        </authorList>
    </citation>
    <scope>NUCLEOTIDE SEQUENCE</scope>
    <source>
        <strain evidence="1">Prfri</strain>
        <tissue evidence="1">Muscle</tissue>
    </source>
</reference>
<dbReference type="Proteomes" id="UP001187343">
    <property type="component" value="Unassembled WGS sequence"/>
</dbReference>
<gene>
    <name evidence="1" type="ORF">Q8A67_013669</name>
</gene>
<dbReference type="EMBL" id="JAUYZG010000013">
    <property type="protein sequence ID" value="KAK2891026.1"/>
    <property type="molecule type" value="Genomic_DNA"/>
</dbReference>
<evidence type="ECO:0000313" key="2">
    <source>
        <dbReference type="Proteomes" id="UP001187343"/>
    </source>
</evidence>
<proteinExistence type="predicted"/>